<dbReference type="EMBL" id="QSGO01000010">
    <property type="protein sequence ID" value="RHB34253.1"/>
    <property type="molecule type" value="Genomic_DNA"/>
</dbReference>
<dbReference type="Proteomes" id="UP000284379">
    <property type="component" value="Unassembled WGS sequence"/>
</dbReference>
<comment type="caution">
    <text evidence="2">The sequence shown here is derived from an EMBL/GenBank/DDBJ whole genome shotgun (WGS) entry which is preliminary data.</text>
</comment>
<evidence type="ECO:0000256" key="1">
    <source>
        <dbReference type="SAM" id="SignalP"/>
    </source>
</evidence>
<evidence type="ECO:0000313" key="2">
    <source>
        <dbReference type="EMBL" id="RHB34253.1"/>
    </source>
</evidence>
<name>A0A413VL27_9BACE</name>
<dbReference type="Gene3D" id="2.40.128.720">
    <property type="match status" value="1"/>
</dbReference>
<proteinExistence type="predicted"/>
<evidence type="ECO:0000313" key="3">
    <source>
        <dbReference type="Proteomes" id="UP000284379"/>
    </source>
</evidence>
<sequence>MKKSFMSISMLVVSISMLALFLCSSAVSAQTSSKFVYNKSENAETVYSLDKSGKYLTPKLKYEYSKDAQGKGGVKKAYRWSEGEQKWVPYYLISMSESGNNSIVEYAAWDSKTQEFSLNPQKAVYSKGLENEILSYVLYKWNQNEESWEANQYLLCGDYLAMEADSLN</sequence>
<reference evidence="2 3" key="1">
    <citation type="submission" date="2018-08" db="EMBL/GenBank/DDBJ databases">
        <title>A genome reference for cultivated species of the human gut microbiota.</title>
        <authorList>
            <person name="Zou Y."/>
            <person name="Xue W."/>
            <person name="Luo G."/>
        </authorList>
    </citation>
    <scope>NUCLEOTIDE SEQUENCE [LARGE SCALE GENOMIC DNA]</scope>
    <source>
        <strain evidence="2 3">AM40-30BH</strain>
    </source>
</reference>
<dbReference type="Pfam" id="PF12930">
    <property type="entry name" value="DUF3836"/>
    <property type="match status" value="1"/>
</dbReference>
<protein>
    <submittedName>
        <fullName evidence="2">DUF3836 domain-containing protein</fullName>
    </submittedName>
</protein>
<dbReference type="InterPro" id="IPR024339">
    <property type="entry name" value="DUF3836"/>
</dbReference>
<keyword evidence="1" id="KW-0732">Signal</keyword>
<organism evidence="2 3">
    <name type="scientific">Bacteroides nordii</name>
    <dbReference type="NCBI Taxonomy" id="291645"/>
    <lineage>
        <taxon>Bacteria</taxon>
        <taxon>Pseudomonadati</taxon>
        <taxon>Bacteroidota</taxon>
        <taxon>Bacteroidia</taxon>
        <taxon>Bacteroidales</taxon>
        <taxon>Bacteroidaceae</taxon>
        <taxon>Bacteroides</taxon>
    </lineage>
</organism>
<dbReference type="RefSeq" id="WP_122201777.1">
    <property type="nucleotide sequence ID" value="NZ_CABJFV010000010.1"/>
</dbReference>
<accession>A0A413VL27</accession>
<gene>
    <name evidence="2" type="ORF">DW888_13750</name>
</gene>
<dbReference type="AlphaFoldDB" id="A0A413VL27"/>
<feature type="signal peptide" evidence="1">
    <location>
        <begin position="1"/>
        <end position="29"/>
    </location>
</feature>
<feature type="chain" id="PRO_5019059332" evidence="1">
    <location>
        <begin position="30"/>
        <end position="168"/>
    </location>
</feature>